<feature type="compositionally biased region" description="Basic and acidic residues" evidence="1">
    <location>
        <begin position="15"/>
        <end position="71"/>
    </location>
</feature>
<name>A0A645IN57_9ZZZZ</name>
<sequence>MRRRRLFRRAIGPHGGDDRRYRRADIVPQDDHDRRLQRNDPLGRDRHRQADCGRTRLHDQRDYESGHESKPRMAAKGRQKVGAILQKSKRLLHHIHPDE</sequence>
<dbReference type="EMBL" id="VSSQ01113315">
    <property type="protein sequence ID" value="MPN49764.1"/>
    <property type="molecule type" value="Genomic_DNA"/>
</dbReference>
<protein>
    <submittedName>
        <fullName evidence="2">Uncharacterized protein</fullName>
    </submittedName>
</protein>
<feature type="region of interest" description="Disordered" evidence="1">
    <location>
        <begin position="1"/>
        <end position="83"/>
    </location>
</feature>
<gene>
    <name evidence="2" type="ORF">SDC9_197386</name>
</gene>
<dbReference type="AlphaFoldDB" id="A0A645IN57"/>
<organism evidence="2">
    <name type="scientific">bioreactor metagenome</name>
    <dbReference type="NCBI Taxonomy" id="1076179"/>
    <lineage>
        <taxon>unclassified sequences</taxon>
        <taxon>metagenomes</taxon>
        <taxon>ecological metagenomes</taxon>
    </lineage>
</organism>
<proteinExistence type="predicted"/>
<accession>A0A645IN57</accession>
<evidence type="ECO:0000256" key="1">
    <source>
        <dbReference type="SAM" id="MobiDB-lite"/>
    </source>
</evidence>
<comment type="caution">
    <text evidence="2">The sequence shown here is derived from an EMBL/GenBank/DDBJ whole genome shotgun (WGS) entry which is preliminary data.</text>
</comment>
<reference evidence="2" key="1">
    <citation type="submission" date="2019-08" db="EMBL/GenBank/DDBJ databases">
        <authorList>
            <person name="Kucharzyk K."/>
            <person name="Murdoch R.W."/>
            <person name="Higgins S."/>
            <person name="Loffler F."/>
        </authorList>
    </citation>
    <scope>NUCLEOTIDE SEQUENCE</scope>
</reference>
<evidence type="ECO:0000313" key="2">
    <source>
        <dbReference type="EMBL" id="MPN49764.1"/>
    </source>
</evidence>